<comment type="caution">
    <text evidence="1">The sequence shown here is derived from an EMBL/GenBank/DDBJ whole genome shotgun (WGS) entry which is preliminary data.</text>
</comment>
<dbReference type="RefSeq" id="WP_235369771.1">
    <property type="nucleotide sequence ID" value="NZ_JXLT01000005.1"/>
</dbReference>
<accession>A0ABD4AAR3</accession>
<evidence type="ECO:0008006" key="3">
    <source>
        <dbReference type="Google" id="ProtNLM"/>
    </source>
</evidence>
<dbReference type="Gene3D" id="3.90.180.10">
    <property type="entry name" value="Medium-chain alcohol dehydrogenases, catalytic domain"/>
    <property type="match status" value="1"/>
</dbReference>
<proteinExistence type="predicted"/>
<gene>
    <name evidence="1" type="ORF">B4167_0464</name>
</gene>
<dbReference type="AlphaFoldDB" id="A0ABD4AAR3"/>
<protein>
    <recommendedName>
        <fullName evidence="3">Alcohol dehydrogenase N-terminal domain-containing protein</fullName>
    </recommendedName>
</protein>
<dbReference type="EMBL" id="JXLU01000010">
    <property type="protein sequence ID" value="KIO74186.1"/>
    <property type="molecule type" value="Genomic_DNA"/>
</dbReference>
<reference evidence="1 2" key="1">
    <citation type="submission" date="2015-01" db="EMBL/GenBank/DDBJ databases">
        <title>Draft Genome Sequences of Four Bacillus thermoamylovorans Strains, Isolated From Food Products.</title>
        <authorList>
            <person name="Krawcyk A.O."/>
            <person name="Berendsen E.M."/>
            <person name="Eijlander R.T."/>
            <person name="de Jong A."/>
            <person name="Wells-Bennik M."/>
            <person name="Kuipers O.P."/>
        </authorList>
    </citation>
    <scope>NUCLEOTIDE SEQUENCE [LARGE SCALE GENOMIC DNA]</scope>
    <source>
        <strain evidence="1 2">B4167</strain>
    </source>
</reference>
<dbReference type="SUPFAM" id="SSF50129">
    <property type="entry name" value="GroES-like"/>
    <property type="match status" value="1"/>
</dbReference>
<evidence type="ECO:0000313" key="2">
    <source>
        <dbReference type="Proteomes" id="UP000032076"/>
    </source>
</evidence>
<sequence length="80" mass="8990">MQSWKVTKLGEPKEVLALQEVPVPFVEPGKVLIEVEAAALNFFDILLCQGKYQEKPRFLSLRVLKFPGLSEMLGKVAMSK</sequence>
<evidence type="ECO:0000313" key="1">
    <source>
        <dbReference type="EMBL" id="KIO74186.1"/>
    </source>
</evidence>
<organism evidence="1 2">
    <name type="scientific">Caldibacillus thermoamylovorans</name>
    <dbReference type="NCBI Taxonomy" id="35841"/>
    <lineage>
        <taxon>Bacteria</taxon>
        <taxon>Bacillati</taxon>
        <taxon>Bacillota</taxon>
        <taxon>Bacilli</taxon>
        <taxon>Bacillales</taxon>
        <taxon>Bacillaceae</taxon>
        <taxon>Caldibacillus</taxon>
    </lineage>
</organism>
<name>A0ABD4AAR3_9BACI</name>
<dbReference type="Proteomes" id="UP000032076">
    <property type="component" value="Unassembled WGS sequence"/>
</dbReference>
<dbReference type="InterPro" id="IPR011032">
    <property type="entry name" value="GroES-like_sf"/>
</dbReference>